<dbReference type="Proteomes" id="UP000248132">
    <property type="component" value="Unassembled WGS sequence"/>
</dbReference>
<dbReference type="AlphaFoldDB" id="A0A318XM85"/>
<reference evidence="2 3" key="1">
    <citation type="submission" date="2018-06" db="EMBL/GenBank/DDBJ databases">
        <title>Genomic Encyclopedia of Type Strains, Phase I: the one thousand microbial genomes (KMG-I) project.</title>
        <authorList>
            <person name="Kyrpides N."/>
        </authorList>
    </citation>
    <scope>NUCLEOTIDE SEQUENCE [LARGE SCALE GENOMIC DNA]</scope>
    <source>
        <strain evidence="2 3">DSM 19573</strain>
    </source>
</reference>
<dbReference type="EMBL" id="QKMR01000009">
    <property type="protein sequence ID" value="PYG87744.1"/>
    <property type="molecule type" value="Genomic_DNA"/>
</dbReference>
<dbReference type="CDD" id="cd09846">
    <property type="entry name" value="DUF1312"/>
    <property type="match status" value="1"/>
</dbReference>
<keyword evidence="1" id="KW-0812">Transmembrane</keyword>
<protein>
    <submittedName>
        <fullName evidence="2">Uncharacterized protein</fullName>
    </submittedName>
</protein>
<sequence>MKFFRKTDVLIIAGIAAVSFAMWAVYKYNNPGKPAEAEIYYKSELAATIDLNTGTDRQFSIPQNKNVIFYLEKDGSIGFVESDCPDKICIRTGRLKNIGETAACLPNEIILKIVPVKARSDDDIDMVAGK</sequence>
<feature type="transmembrane region" description="Helical" evidence="1">
    <location>
        <begin position="7"/>
        <end position="26"/>
    </location>
</feature>
<evidence type="ECO:0000313" key="2">
    <source>
        <dbReference type="EMBL" id="PYG87744.1"/>
    </source>
</evidence>
<dbReference type="OrthoDB" id="47603at2"/>
<dbReference type="Gene3D" id="2.60.320.10">
    <property type="entry name" value="N-utilization substance G protein NusG, insert domain"/>
    <property type="match status" value="1"/>
</dbReference>
<accession>A0A318XM85</accession>
<keyword evidence="1" id="KW-0472">Membrane</keyword>
<organism evidence="2 3">
    <name type="scientific">Ruminiclostridium sufflavum DSM 19573</name>
    <dbReference type="NCBI Taxonomy" id="1121337"/>
    <lineage>
        <taxon>Bacteria</taxon>
        <taxon>Bacillati</taxon>
        <taxon>Bacillota</taxon>
        <taxon>Clostridia</taxon>
        <taxon>Eubacteriales</taxon>
        <taxon>Oscillospiraceae</taxon>
        <taxon>Ruminiclostridium</taxon>
    </lineage>
</organism>
<evidence type="ECO:0000256" key="1">
    <source>
        <dbReference type="SAM" id="Phobius"/>
    </source>
</evidence>
<dbReference type="RefSeq" id="WP_110461808.1">
    <property type="nucleotide sequence ID" value="NZ_QKMR01000009.1"/>
</dbReference>
<proteinExistence type="predicted"/>
<gene>
    <name evidence="2" type="ORF">LY28_01764</name>
</gene>
<evidence type="ECO:0000313" key="3">
    <source>
        <dbReference type="Proteomes" id="UP000248132"/>
    </source>
</evidence>
<comment type="caution">
    <text evidence="2">The sequence shown here is derived from an EMBL/GenBank/DDBJ whole genome shotgun (WGS) entry which is preliminary data.</text>
</comment>
<dbReference type="InterPro" id="IPR038690">
    <property type="entry name" value="NusG_2_sf"/>
</dbReference>
<keyword evidence="3" id="KW-1185">Reference proteome</keyword>
<keyword evidence="1" id="KW-1133">Transmembrane helix</keyword>
<name>A0A318XM85_9FIRM</name>
<dbReference type="Pfam" id="PF07009">
    <property type="entry name" value="NusG_II"/>
    <property type="match status" value="1"/>
</dbReference>